<evidence type="ECO:0000313" key="2">
    <source>
        <dbReference type="Proteomes" id="UP000586093"/>
    </source>
</evidence>
<name>A0A839HWD4_9BURK</name>
<proteinExistence type="predicted"/>
<dbReference type="AlphaFoldDB" id="A0A839HWD4"/>
<sequence>MKITETPVDSKSLADLTSFANGILEMLPKRDPDSEFLDVIDQTLYDWQQSGANPVEGVEEDDLIYALGVLWGNHLVKEHAWRWADLTFHEFNDWTGRAVVSESGSLSILPFAYIRECLDGEDEVKISAVPVALRSNVIPEFPPGTFENVMHGLQRIVPRG</sequence>
<comment type="caution">
    <text evidence="1">The sequence shown here is derived from an EMBL/GenBank/DDBJ whole genome shotgun (WGS) entry which is preliminary data.</text>
</comment>
<gene>
    <name evidence="1" type="ORF">H4F90_14215</name>
</gene>
<accession>A0A839HWD4</accession>
<protein>
    <recommendedName>
        <fullName evidence="3">DUF3806 domain-containing protein</fullName>
    </recommendedName>
</protein>
<evidence type="ECO:0008006" key="3">
    <source>
        <dbReference type="Google" id="ProtNLM"/>
    </source>
</evidence>
<evidence type="ECO:0000313" key="1">
    <source>
        <dbReference type="EMBL" id="MBB1163124.1"/>
    </source>
</evidence>
<reference evidence="1 2" key="1">
    <citation type="submission" date="2020-08" db="EMBL/GenBank/DDBJ databases">
        <title>Aquariorum lacteus gen. nov., sp. nov., a new member of the family Comamonadaceae, isolated from freshwater aquarium.</title>
        <authorList>
            <person name="Chun S.-J."/>
        </authorList>
    </citation>
    <scope>NUCLEOTIDE SEQUENCE [LARGE SCALE GENOMIC DNA]</scope>
    <source>
        <strain evidence="1 2">SJAQ100</strain>
    </source>
</reference>
<dbReference type="RefSeq" id="WP_182665733.1">
    <property type="nucleotide sequence ID" value="NZ_JACIVI010000006.1"/>
</dbReference>
<keyword evidence="2" id="KW-1185">Reference proteome</keyword>
<dbReference type="EMBL" id="JACIVI010000006">
    <property type="protein sequence ID" value="MBB1163124.1"/>
    <property type="molecule type" value="Genomic_DNA"/>
</dbReference>
<organism evidence="1 2">
    <name type="scientific">Aquariibacter albus</name>
    <dbReference type="NCBI Taxonomy" id="2759899"/>
    <lineage>
        <taxon>Bacteria</taxon>
        <taxon>Pseudomonadati</taxon>
        <taxon>Pseudomonadota</taxon>
        <taxon>Betaproteobacteria</taxon>
        <taxon>Burkholderiales</taxon>
        <taxon>Sphaerotilaceae</taxon>
        <taxon>Aquariibacter</taxon>
    </lineage>
</organism>
<dbReference type="Proteomes" id="UP000586093">
    <property type="component" value="Unassembled WGS sequence"/>
</dbReference>